<dbReference type="FunFam" id="3.40.309.10:FF:000009">
    <property type="entry name" value="Aldehyde dehydrogenase A"/>
    <property type="match status" value="1"/>
</dbReference>
<dbReference type="CDD" id="cd07106">
    <property type="entry name" value="ALDH_AldA-AAD23400"/>
    <property type="match status" value="1"/>
</dbReference>
<dbReference type="InterPro" id="IPR016160">
    <property type="entry name" value="Ald_DH_CS_CYS"/>
</dbReference>
<dbReference type="PROSITE" id="PS00687">
    <property type="entry name" value="ALDEHYDE_DEHYDR_GLU"/>
    <property type="match status" value="1"/>
</dbReference>
<comment type="caution">
    <text evidence="8">The sequence shown here is derived from an EMBL/GenBank/DDBJ whole genome shotgun (WGS) entry which is preliminary data.</text>
</comment>
<dbReference type="PANTHER" id="PTHR11699">
    <property type="entry name" value="ALDEHYDE DEHYDROGENASE-RELATED"/>
    <property type="match status" value="1"/>
</dbReference>
<evidence type="ECO:0000256" key="3">
    <source>
        <dbReference type="ARBA" id="ARBA00024226"/>
    </source>
</evidence>
<comment type="similarity">
    <text evidence="1 6">Belongs to the aldehyde dehydrogenase family.</text>
</comment>
<name>A0A135RW61_9PEZI</name>
<dbReference type="Proteomes" id="UP000070328">
    <property type="component" value="Unassembled WGS sequence"/>
</dbReference>
<dbReference type="InterPro" id="IPR016161">
    <property type="entry name" value="Ald_DH/histidinol_DH"/>
</dbReference>
<reference evidence="8 9" key="1">
    <citation type="submission" date="2014-02" db="EMBL/GenBank/DDBJ databases">
        <title>The genome sequence of Colletotrichum simmondsii CBS122122.</title>
        <authorList>
            <person name="Baroncelli R."/>
            <person name="Thon M.R."/>
        </authorList>
    </citation>
    <scope>NUCLEOTIDE SEQUENCE [LARGE SCALE GENOMIC DNA]</scope>
    <source>
        <strain evidence="8 9">CBS122122</strain>
    </source>
</reference>
<organism evidence="8 9">
    <name type="scientific">Colletotrichum simmondsii</name>
    <dbReference type="NCBI Taxonomy" id="703756"/>
    <lineage>
        <taxon>Eukaryota</taxon>
        <taxon>Fungi</taxon>
        <taxon>Dikarya</taxon>
        <taxon>Ascomycota</taxon>
        <taxon>Pezizomycotina</taxon>
        <taxon>Sordariomycetes</taxon>
        <taxon>Hypocreomycetidae</taxon>
        <taxon>Glomerellales</taxon>
        <taxon>Glomerellaceae</taxon>
        <taxon>Colletotrichum</taxon>
        <taxon>Colletotrichum acutatum species complex</taxon>
    </lineage>
</organism>
<keyword evidence="2 6" id="KW-0560">Oxidoreductase</keyword>
<dbReference type="FunFam" id="3.40.605.10:FF:000007">
    <property type="entry name" value="NAD/NADP-dependent betaine aldehyde dehydrogenase"/>
    <property type="match status" value="1"/>
</dbReference>
<dbReference type="Gene3D" id="3.40.605.10">
    <property type="entry name" value="Aldehyde Dehydrogenase, Chain A, domain 1"/>
    <property type="match status" value="1"/>
</dbReference>
<dbReference type="InterPro" id="IPR044086">
    <property type="entry name" value="LUC3-like"/>
</dbReference>
<dbReference type="Gene3D" id="3.40.309.10">
    <property type="entry name" value="Aldehyde Dehydrogenase, Chain A, domain 2"/>
    <property type="match status" value="1"/>
</dbReference>
<dbReference type="AlphaFoldDB" id="A0A135RW61"/>
<keyword evidence="9" id="KW-1185">Reference proteome</keyword>
<dbReference type="SUPFAM" id="SSF53720">
    <property type="entry name" value="ALDH-like"/>
    <property type="match status" value="1"/>
</dbReference>
<evidence type="ECO:0000256" key="4">
    <source>
        <dbReference type="ARBA" id="ARBA00049194"/>
    </source>
</evidence>
<feature type="domain" description="Aldehyde dehydrogenase" evidence="7">
    <location>
        <begin position="34"/>
        <end position="478"/>
    </location>
</feature>
<comment type="catalytic activity">
    <reaction evidence="4">
        <text>an aldehyde + NAD(+) + H2O = a carboxylate + NADH + 2 H(+)</text>
        <dbReference type="Rhea" id="RHEA:16185"/>
        <dbReference type="ChEBI" id="CHEBI:15377"/>
        <dbReference type="ChEBI" id="CHEBI:15378"/>
        <dbReference type="ChEBI" id="CHEBI:17478"/>
        <dbReference type="ChEBI" id="CHEBI:29067"/>
        <dbReference type="ChEBI" id="CHEBI:57540"/>
        <dbReference type="ChEBI" id="CHEBI:57945"/>
        <dbReference type="EC" id="1.2.1.3"/>
    </reaction>
</comment>
<sequence>MSATTNDGRSTALNFSDHFVQIIDGKASPTEKNRHGINPANLTAKAEVPIATRKDLDLAVAAAKDAFKAWSKVSYEDRKRAVLAYADAVDSYRTQFRDLLISEQGKPIPQADAETEAAISWIRGMAGIPLPEDVVEDNDHRTIITRYAPLGVVGAIVPWNFPLLLATGKIAPALLTGNVIIVKPSPFTPYCGLKLVELAQQYFPPGVVQSLSGDDDLGPWLTSHPGIDKISFTGSTATGKLVMQSASKTLKRVTLELGGNDPAIVFPDVDIDKVAEKVAFFAFLNSGQICLNLKRIYVHETIFDRFKEALVKHVKGYNIGDGSQPGVTHGPLQNSMQYERVKTFFSDIESQGWQVAVGGNVEKSQGYFITPTIIDRPPEKSRLVVEEPFGPIVPLLSWSNEDEVISRANDTTMGLGASVWTNDLKKAARVAREIQAGNVWVNTHFDLTPLAPFGGHKESGIGTEWGANGLKGFCNVQTLFLNKQVVSKGWIVTCLIWTFKVENFGARTGLVLSSQMELQSLSVLSKSGQRNGKTISPSLAVNDFPGNPHAALNGSVDPATPAI</sequence>
<proteinExistence type="inferred from homology"/>
<dbReference type="InterPro" id="IPR029510">
    <property type="entry name" value="Ald_DH_CS_GLU"/>
</dbReference>
<feature type="active site" evidence="5">
    <location>
        <position position="256"/>
    </location>
</feature>
<evidence type="ECO:0000256" key="1">
    <source>
        <dbReference type="ARBA" id="ARBA00009986"/>
    </source>
</evidence>
<evidence type="ECO:0000256" key="6">
    <source>
        <dbReference type="RuleBase" id="RU003345"/>
    </source>
</evidence>
<dbReference type="InterPro" id="IPR016163">
    <property type="entry name" value="Ald_DH_C"/>
</dbReference>
<dbReference type="OrthoDB" id="310895at2759"/>
<evidence type="ECO:0000259" key="7">
    <source>
        <dbReference type="Pfam" id="PF00171"/>
    </source>
</evidence>
<dbReference type="EMBL" id="JFBX01000805">
    <property type="protein sequence ID" value="KXH27876.1"/>
    <property type="molecule type" value="Genomic_DNA"/>
</dbReference>
<dbReference type="Pfam" id="PF00171">
    <property type="entry name" value="Aldedh"/>
    <property type="match status" value="1"/>
</dbReference>
<protein>
    <recommendedName>
        <fullName evidence="3">aldehyde dehydrogenase (NAD(+))</fullName>
        <ecNumber evidence="3">1.2.1.3</ecNumber>
    </recommendedName>
</protein>
<dbReference type="EC" id="1.2.1.3" evidence="3"/>
<evidence type="ECO:0000313" key="8">
    <source>
        <dbReference type="EMBL" id="KXH27876.1"/>
    </source>
</evidence>
<dbReference type="GO" id="GO:0004029">
    <property type="term" value="F:aldehyde dehydrogenase (NAD+) activity"/>
    <property type="evidence" value="ECO:0007669"/>
    <property type="project" value="UniProtKB-EC"/>
</dbReference>
<dbReference type="InterPro" id="IPR015590">
    <property type="entry name" value="Aldehyde_DH_dom"/>
</dbReference>
<evidence type="ECO:0000313" key="9">
    <source>
        <dbReference type="Proteomes" id="UP000070328"/>
    </source>
</evidence>
<evidence type="ECO:0000256" key="2">
    <source>
        <dbReference type="ARBA" id="ARBA00023002"/>
    </source>
</evidence>
<evidence type="ECO:0000256" key="5">
    <source>
        <dbReference type="PROSITE-ProRule" id="PRU10007"/>
    </source>
</evidence>
<accession>A0A135RW61</accession>
<dbReference type="PROSITE" id="PS00070">
    <property type="entry name" value="ALDEHYDE_DEHYDR_CYS"/>
    <property type="match status" value="1"/>
</dbReference>
<gene>
    <name evidence="8" type="ORF">CSIM01_06795</name>
</gene>
<dbReference type="InterPro" id="IPR016162">
    <property type="entry name" value="Ald_DH_N"/>
</dbReference>